<evidence type="ECO:0000259" key="2">
    <source>
        <dbReference type="Pfam" id="PF00501"/>
    </source>
</evidence>
<accession>A0A9D2UIE1</accession>
<reference evidence="3" key="2">
    <citation type="submission" date="2021-04" db="EMBL/GenBank/DDBJ databases">
        <authorList>
            <person name="Gilroy R."/>
        </authorList>
    </citation>
    <scope>NUCLEOTIDE SEQUENCE</scope>
    <source>
        <strain evidence="3">MalCec1-1739</strain>
    </source>
</reference>
<dbReference type="PANTHER" id="PTHR43767:SF10">
    <property type="entry name" value="SURFACTIN SYNTHASE SUBUNIT 1"/>
    <property type="match status" value="1"/>
</dbReference>
<feature type="region of interest" description="Disordered" evidence="1">
    <location>
        <begin position="304"/>
        <end position="336"/>
    </location>
</feature>
<protein>
    <submittedName>
        <fullName evidence="3">AMP-binding protein</fullName>
    </submittedName>
</protein>
<dbReference type="AlphaFoldDB" id="A0A9D2UIE1"/>
<dbReference type="Proteomes" id="UP000787625">
    <property type="component" value="Unassembled WGS sequence"/>
</dbReference>
<dbReference type="InterPro" id="IPR045851">
    <property type="entry name" value="AMP-bd_C_sf"/>
</dbReference>
<name>A0A9D2UIE1_9BACT</name>
<evidence type="ECO:0000313" key="4">
    <source>
        <dbReference type="Proteomes" id="UP000787625"/>
    </source>
</evidence>
<dbReference type="InterPro" id="IPR042099">
    <property type="entry name" value="ANL_N_sf"/>
</dbReference>
<dbReference type="InterPro" id="IPR000873">
    <property type="entry name" value="AMP-dep_synth/lig_dom"/>
</dbReference>
<gene>
    <name evidence="3" type="ORF">IAA93_05090</name>
</gene>
<dbReference type="EMBL" id="DWUP01000106">
    <property type="protein sequence ID" value="HJD53080.1"/>
    <property type="molecule type" value="Genomic_DNA"/>
</dbReference>
<organism evidence="3 4">
    <name type="scientific">Candidatus Avibacteroides avistercoris</name>
    <dbReference type="NCBI Taxonomy" id="2840690"/>
    <lineage>
        <taxon>Bacteria</taxon>
        <taxon>Pseudomonadati</taxon>
        <taxon>Bacteroidota</taxon>
        <taxon>Bacteroidia</taxon>
        <taxon>Bacteroidales</taxon>
        <taxon>Bacteroidaceae</taxon>
        <taxon>Bacteroidaceae incertae sedis</taxon>
        <taxon>Candidatus Avibacteroides</taxon>
    </lineage>
</organism>
<dbReference type="Gene3D" id="3.40.50.12780">
    <property type="entry name" value="N-terminal domain of ligase-like"/>
    <property type="match status" value="1"/>
</dbReference>
<feature type="compositionally biased region" description="Basic and acidic residues" evidence="1">
    <location>
        <begin position="314"/>
        <end position="325"/>
    </location>
</feature>
<dbReference type="PANTHER" id="PTHR43767">
    <property type="entry name" value="LONG-CHAIN-FATTY-ACID--COA LIGASE"/>
    <property type="match status" value="1"/>
</dbReference>
<dbReference type="Gene3D" id="3.30.300.30">
    <property type="match status" value="1"/>
</dbReference>
<evidence type="ECO:0000256" key="1">
    <source>
        <dbReference type="SAM" id="MobiDB-lite"/>
    </source>
</evidence>
<evidence type="ECO:0000313" key="3">
    <source>
        <dbReference type="EMBL" id="HJD53080.1"/>
    </source>
</evidence>
<dbReference type="SUPFAM" id="SSF56801">
    <property type="entry name" value="Acetyl-CoA synthetase-like"/>
    <property type="match status" value="1"/>
</dbReference>
<dbReference type="InterPro" id="IPR050237">
    <property type="entry name" value="ATP-dep_AMP-bd_enzyme"/>
</dbReference>
<comment type="caution">
    <text evidence="3">The sequence shown here is derived from an EMBL/GenBank/DDBJ whole genome shotgun (WGS) entry which is preliminary data.</text>
</comment>
<reference evidence="3" key="1">
    <citation type="journal article" date="2021" name="PeerJ">
        <title>Extensive microbial diversity within the chicken gut microbiome revealed by metagenomics and culture.</title>
        <authorList>
            <person name="Gilroy R."/>
            <person name="Ravi A."/>
            <person name="Getino M."/>
            <person name="Pursley I."/>
            <person name="Horton D.L."/>
            <person name="Alikhan N.F."/>
            <person name="Baker D."/>
            <person name="Gharbi K."/>
            <person name="Hall N."/>
            <person name="Watson M."/>
            <person name="Adriaenssens E.M."/>
            <person name="Foster-Nyarko E."/>
            <person name="Jarju S."/>
            <person name="Secka A."/>
            <person name="Antonio M."/>
            <person name="Oren A."/>
            <person name="Chaudhuri R.R."/>
            <person name="La Ragione R."/>
            <person name="Hildebrand F."/>
            <person name="Pallen M.J."/>
        </authorList>
    </citation>
    <scope>NUCLEOTIDE SEQUENCE</scope>
    <source>
        <strain evidence="3">MalCec1-1739</strain>
    </source>
</reference>
<feature type="domain" description="AMP-dependent synthetase/ligase" evidence="2">
    <location>
        <begin position="24"/>
        <end position="172"/>
    </location>
</feature>
<dbReference type="Pfam" id="PF00501">
    <property type="entry name" value="AMP-binding"/>
    <property type="match status" value="1"/>
</dbReference>
<sequence>MPAHMADLFAFLHQWFDSSPTITVTTSGSTGSPKVMQADKRRMAASAVRTCDFLGLTEGQTALLAMDLRYIGAKMMVVRAIVRGLDLTVVPATGNPMKEVGRHIDFASFVPMQLYNMLRDDGQRAKLADTGNIIVGGGAVSTELESLAAALPGRVYSTYGMTETLSHIAMRRLGPAGDGRYHPLDGVSLSLSPDHTLVIDAPDICATRLVTNDIAEMSADGSFVIAGRLDNVIVTGGIKVIPEQVEAALAQHLHCPLAVTSVPDGKFGEAVTLLVGTPHPAGDELRQAIAALPPYHRPKHVFMTTDLPHTPNGKIDRAGCRRSAGDHAGSTPGNCK</sequence>
<proteinExistence type="predicted"/>